<evidence type="ECO:0000259" key="2">
    <source>
        <dbReference type="PROSITE" id="PS50086"/>
    </source>
</evidence>
<feature type="chain" id="PRO_5007419187" evidence="1">
    <location>
        <begin position="21"/>
        <end position="431"/>
    </location>
</feature>
<dbReference type="AlphaFoldDB" id="A0A0N5A9Y3"/>
<reference evidence="4" key="1">
    <citation type="submission" date="2016-04" db="UniProtKB">
        <authorList>
            <consortium name="WormBaseParasite"/>
        </authorList>
    </citation>
    <scope>IDENTIFICATION</scope>
</reference>
<dbReference type="PROSITE" id="PS50086">
    <property type="entry name" value="TBC_RABGAP"/>
    <property type="match status" value="1"/>
</dbReference>
<evidence type="ECO:0000256" key="1">
    <source>
        <dbReference type="SAM" id="SignalP"/>
    </source>
</evidence>
<accession>A0A0N5A9Y3</accession>
<dbReference type="PANTHER" id="PTHR47666">
    <property type="entry name" value="PROTEIN VASCULAR ASSOCIATED DEATH 1, CHLOROPLASTIC"/>
    <property type="match status" value="1"/>
</dbReference>
<dbReference type="WBParaSite" id="SMUV_0000094301-mRNA-1">
    <property type="protein sequence ID" value="SMUV_0000094301-mRNA-1"/>
    <property type="gene ID" value="SMUV_0000094301"/>
</dbReference>
<organism evidence="3 4">
    <name type="scientific">Syphacia muris</name>
    <dbReference type="NCBI Taxonomy" id="451379"/>
    <lineage>
        <taxon>Eukaryota</taxon>
        <taxon>Metazoa</taxon>
        <taxon>Ecdysozoa</taxon>
        <taxon>Nematoda</taxon>
        <taxon>Chromadorea</taxon>
        <taxon>Rhabditida</taxon>
        <taxon>Spirurina</taxon>
        <taxon>Oxyuridomorpha</taxon>
        <taxon>Oxyuroidea</taxon>
        <taxon>Oxyuridae</taxon>
        <taxon>Syphacia</taxon>
    </lineage>
</organism>
<feature type="signal peptide" evidence="1">
    <location>
        <begin position="1"/>
        <end position="20"/>
    </location>
</feature>
<proteinExistence type="predicted"/>
<protein>
    <submittedName>
        <fullName evidence="4">Rab-GAP TBC domain-containing protein</fullName>
    </submittedName>
</protein>
<dbReference type="SUPFAM" id="SSF47923">
    <property type="entry name" value="Ypt/Rab-GAP domain of gyp1p"/>
    <property type="match status" value="1"/>
</dbReference>
<dbReference type="Gene3D" id="1.10.472.80">
    <property type="entry name" value="Ypt/Rab-GAP domain of gyp1p, domain 3"/>
    <property type="match status" value="1"/>
</dbReference>
<evidence type="ECO:0000313" key="3">
    <source>
        <dbReference type="Proteomes" id="UP000046393"/>
    </source>
</evidence>
<name>A0A0N5A9Y3_9BILA</name>
<feature type="domain" description="Rab-GAP TBC" evidence="2">
    <location>
        <begin position="1"/>
        <end position="31"/>
    </location>
</feature>
<dbReference type="InterPro" id="IPR035969">
    <property type="entry name" value="Rab-GAP_TBC_sf"/>
</dbReference>
<dbReference type="Gene3D" id="1.10.238.10">
    <property type="entry name" value="EF-hand"/>
    <property type="match status" value="1"/>
</dbReference>
<sequence length="431" mass="49532">MIALSWFLTIFLNAINFEAAIRILDLFFYDGSKLLFQLALQILKENHKSVMDAKDDGDTLLVLTEYTSKIVDIQGSEESSKVYISYLLTKSYRNFGQLFSNELIEKLRMKHRLKVVQNLEDSQMKNVLRSVGTDCKLDATELDALYNLMKEEYLIWRNRFPSSYTKLVDDSERPIVDTYAYSQYKIDFEIFSHFFPRLLPWSVSSLFTLRVFRAFQLLNTTNSGFLMFRDIACFFGQLLKGDPNEKITLFYRCHIPPAYSATDIEESFIENDTELGAEACEELSATSSFVQSSNQFPGNVFSTEKPAKFPCDQLFDVISKTVTEQSDIYFSSDTKSFVSITQPWRIFLEAIGLCLLQDQFIQLWKTFYELISSTSSEESSLHSLAVVGTLLLQLGEAGHLCKSTLYSKGVNEKLKEREDEERAEANSDEKM</sequence>
<dbReference type="STRING" id="451379.A0A0N5A9Y3"/>
<keyword evidence="1" id="KW-0732">Signal</keyword>
<dbReference type="Pfam" id="PF00566">
    <property type="entry name" value="RabGAP-TBC"/>
    <property type="match status" value="1"/>
</dbReference>
<dbReference type="InterPro" id="IPR000195">
    <property type="entry name" value="Rab-GAP-TBC_dom"/>
</dbReference>
<dbReference type="PANTHER" id="PTHR47666:SF1">
    <property type="entry name" value="PROTEIN VASCULAR ASSOCIATED DEATH 1, CHLOROPLASTIC"/>
    <property type="match status" value="1"/>
</dbReference>
<keyword evidence="3" id="KW-1185">Reference proteome</keyword>
<evidence type="ECO:0000313" key="4">
    <source>
        <dbReference type="WBParaSite" id="SMUV_0000094301-mRNA-1"/>
    </source>
</evidence>
<dbReference type="Proteomes" id="UP000046393">
    <property type="component" value="Unplaced"/>
</dbReference>